<accession>A0A1N7H3K0</accession>
<reference evidence="1 2" key="1">
    <citation type="submission" date="2017-01" db="EMBL/GenBank/DDBJ databases">
        <authorList>
            <person name="Mah S.A."/>
            <person name="Swanson W.J."/>
            <person name="Moy G.W."/>
            <person name="Vacquier V.D."/>
        </authorList>
    </citation>
    <scope>NUCLEOTIDE SEQUENCE [LARGE SCALE GENOMIC DNA]</scope>
    <source>
        <strain evidence="1 2">CPCC 203464</strain>
    </source>
</reference>
<dbReference type="AlphaFoldDB" id="A0A1N7H3K0"/>
<dbReference type="EMBL" id="FTNT01000011">
    <property type="protein sequence ID" value="SIS19340.1"/>
    <property type="molecule type" value="Genomic_DNA"/>
</dbReference>
<sequence length="151" mass="16503">MESTQSPTDRPDEMPSHHISVVVDAEPGAVYRYAADIDNLPRWAAGLASGVRRDGTDAVAASPFGEVRVRFAPLNDFGVLDHDVTLPDGTVVNNPLRVLHHPDGAEVIFTVRRLDATEEQFADDCAAVRDDLRRLRALVEARSVGQTNEDC</sequence>
<keyword evidence="2" id="KW-1185">Reference proteome</keyword>
<evidence type="ECO:0000313" key="2">
    <source>
        <dbReference type="Proteomes" id="UP000186218"/>
    </source>
</evidence>
<gene>
    <name evidence="1" type="ORF">SAMN05445060_3464</name>
</gene>
<protein>
    <recommendedName>
        <fullName evidence="3">Polyketide cyclase / dehydrase and lipid transport</fullName>
    </recommendedName>
</protein>
<organism evidence="1 2">
    <name type="scientific">Williamsia sterculiae</name>
    <dbReference type="NCBI Taxonomy" id="1344003"/>
    <lineage>
        <taxon>Bacteria</taxon>
        <taxon>Bacillati</taxon>
        <taxon>Actinomycetota</taxon>
        <taxon>Actinomycetes</taxon>
        <taxon>Mycobacteriales</taxon>
        <taxon>Nocardiaceae</taxon>
        <taxon>Williamsia</taxon>
    </lineage>
</organism>
<dbReference type="Gene3D" id="3.30.530.20">
    <property type="match status" value="1"/>
</dbReference>
<name>A0A1N7H3K0_9NOCA</name>
<dbReference type="STRING" id="1344003.SAMN05445060_3464"/>
<dbReference type="Proteomes" id="UP000186218">
    <property type="component" value="Unassembled WGS sequence"/>
</dbReference>
<dbReference type="SUPFAM" id="SSF55961">
    <property type="entry name" value="Bet v1-like"/>
    <property type="match status" value="1"/>
</dbReference>
<evidence type="ECO:0008006" key="3">
    <source>
        <dbReference type="Google" id="ProtNLM"/>
    </source>
</evidence>
<dbReference type="InterPro" id="IPR023393">
    <property type="entry name" value="START-like_dom_sf"/>
</dbReference>
<proteinExistence type="predicted"/>
<evidence type="ECO:0000313" key="1">
    <source>
        <dbReference type="EMBL" id="SIS19340.1"/>
    </source>
</evidence>
<dbReference type="RefSeq" id="WP_234974456.1">
    <property type="nucleotide sequence ID" value="NZ_FTNT01000011.1"/>
</dbReference>